<dbReference type="PROSITE" id="PS50043">
    <property type="entry name" value="HTH_LUXR_2"/>
    <property type="match status" value="1"/>
</dbReference>
<dbReference type="Pfam" id="PF25873">
    <property type="entry name" value="WHD_MalT"/>
    <property type="match status" value="1"/>
</dbReference>
<keyword evidence="6" id="KW-1185">Reference proteome</keyword>
<dbReference type="PANTHER" id="PTHR44688:SF16">
    <property type="entry name" value="DNA-BINDING TRANSCRIPTIONAL ACTIVATOR DEVR_DOSR"/>
    <property type="match status" value="1"/>
</dbReference>
<keyword evidence="2" id="KW-0238">DNA-binding</keyword>
<evidence type="ECO:0000256" key="3">
    <source>
        <dbReference type="ARBA" id="ARBA00023163"/>
    </source>
</evidence>
<keyword evidence="3" id="KW-0804">Transcription</keyword>
<gene>
    <name evidence="5" type="ORF">LKD42_01575</name>
</gene>
<evidence type="ECO:0000256" key="2">
    <source>
        <dbReference type="ARBA" id="ARBA00023125"/>
    </source>
</evidence>
<proteinExistence type="predicted"/>
<dbReference type="InterPro" id="IPR041617">
    <property type="entry name" value="TPR_MalT"/>
</dbReference>
<dbReference type="InterPro" id="IPR036388">
    <property type="entry name" value="WH-like_DNA-bd_sf"/>
</dbReference>
<dbReference type="Proteomes" id="UP001299235">
    <property type="component" value="Unassembled WGS sequence"/>
</dbReference>
<dbReference type="EMBL" id="JAJEQE010000003">
    <property type="protein sequence ID" value="MCC2147951.1"/>
    <property type="molecule type" value="Genomic_DNA"/>
</dbReference>
<protein>
    <submittedName>
        <fullName evidence="5">LuxR C-terminal-related transcriptional regulator</fullName>
    </submittedName>
</protein>
<dbReference type="SUPFAM" id="SSF52540">
    <property type="entry name" value="P-loop containing nucleoside triphosphate hydrolases"/>
    <property type="match status" value="1"/>
</dbReference>
<dbReference type="Gene3D" id="1.10.10.10">
    <property type="entry name" value="Winged helix-like DNA-binding domain superfamily/Winged helix DNA-binding domain"/>
    <property type="match status" value="1"/>
</dbReference>
<dbReference type="RefSeq" id="WP_248834601.1">
    <property type="nucleotide sequence ID" value="NZ_JAJEQE010000003.1"/>
</dbReference>
<dbReference type="Pfam" id="PF00196">
    <property type="entry name" value="GerE"/>
    <property type="match status" value="1"/>
</dbReference>
<dbReference type="SMART" id="SM00421">
    <property type="entry name" value="HTH_LUXR"/>
    <property type="match status" value="1"/>
</dbReference>
<keyword evidence="1" id="KW-0805">Transcription regulation</keyword>
<dbReference type="InterPro" id="IPR059106">
    <property type="entry name" value="WHD_MalT"/>
</dbReference>
<dbReference type="InterPro" id="IPR027417">
    <property type="entry name" value="P-loop_NTPase"/>
</dbReference>
<evidence type="ECO:0000313" key="6">
    <source>
        <dbReference type="Proteomes" id="UP001299235"/>
    </source>
</evidence>
<dbReference type="Pfam" id="PF17874">
    <property type="entry name" value="TPR_MalT"/>
    <property type="match status" value="1"/>
</dbReference>
<dbReference type="InterPro" id="IPR000792">
    <property type="entry name" value="Tscrpt_reg_LuxR_C"/>
</dbReference>
<dbReference type="PANTHER" id="PTHR44688">
    <property type="entry name" value="DNA-BINDING TRANSCRIPTIONAL ACTIVATOR DEVR_DOSR"/>
    <property type="match status" value="1"/>
</dbReference>
<dbReference type="Gene3D" id="1.25.40.10">
    <property type="entry name" value="Tetratricopeptide repeat domain"/>
    <property type="match status" value="1"/>
</dbReference>
<name>A0ABS8ERY8_9FIRM</name>
<evidence type="ECO:0000313" key="5">
    <source>
        <dbReference type="EMBL" id="MCC2147951.1"/>
    </source>
</evidence>
<dbReference type="CDD" id="cd06170">
    <property type="entry name" value="LuxR_C_like"/>
    <property type="match status" value="1"/>
</dbReference>
<sequence>MAENSMWEEMMQGEKICYVKPRRAIRRLKAADEENITAYIYGVSGCGKTELVMRYLKNRKYTLFNAGLVTVEELREIKVSKQRKTVVINSLHDMAMQNDTEEIREAIIELVEREDVWLILSGRCAVPPWLTAVRYREVFYVIGEQELLFDEDQADQYIAMTGMIFSEEQLAKEKAYCVGMPIGWSITNSVYWQMRMGQDEKDVTKPFSDEEYRTMVGEALSQMWDYLEYHVYDRWEISIQEFLMEVAIVEDFTVYMAEMITGRNDVESLLGRIQWIGNFMDIVRNGSETVYKLRNQMRISMIRRLRRKYTKEQIRKLYENAGLYYQISKQPLKALSMYQQVNDTERIASVLIDNVRIAPNNAYYYELKQYYLKLPEEKICKSPELMCGMSMLQSLLLNTEESERWYRELQKYAKEHTGSERRSAKGKILYLDIGLPHRGSDHMVEILKNAYLLLLDKEVKIQEFSVTSNQASQMNGGKDFCEWSKRDRELAGSIGKIVEFVLGKYGKGLVNLALAESFFEKGGDNYEVAMLANKGRIQAEAGGKIEQCFVGDGMLAWLHIITGKVKEAEELLTRFKGKAQQENAERILPNIDTFLVRCALYDADKAAIAKWLAQAPDEELIFSIYDRFHYITKVRVYLQNGRNEQAYHLLLKCAYYAKVMQRTYIDIEVKLLLAITQYRMGEKKWDETLGEALTKAEEYHFVRIITREGAAIRPLLLATSWKPSEVEKNPAQTRKNKQFWAKVQDETEKMARFYPAYLKVGVEEVTLSDTMLRILKLQADGMSKEKIAAELNMTTANVKYHTQQIYKRLGVSNKAGAVMEAGKRGLI</sequence>
<evidence type="ECO:0000256" key="1">
    <source>
        <dbReference type="ARBA" id="ARBA00023015"/>
    </source>
</evidence>
<reference evidence="5 6" key="1">
    <citation type="submission" date="2021-10" db="EMBL/GenBank/DDBJ databases">
        <title>Anaerobic single-cell dispensing facilitates the cultivation of human gut bacteria.</title>
        <authorList>
            <person name="Afrizal A."/>
        </authorList>
    </citation>
    <scope>NUCLEOTIDE SEQUENCE [LARGE SCALE GENOMIC DNA]</scope>
    <source>
        <strain evidence="5 6">CLA-AA-H246</strain>
    </source>
</reference>
<comment type="caution">
    <text evidence="5">The sequence shown here is derived from an EMBL/GenBank/DDBJ whole genome shotgun (WGS) entry which is preliminary data.</text>
</comment>
<feature type="domain" description="HTH luxR-type" evidence="4">
    <location>
        <begin position="760"/>
        <end position="825"/>
    </location>
</feature>
<dbReference type="Gene3D" id="3.40.50.300">
    <property type="entry name" value="P-loop containing nucleotide triphosphate hydrolases"/>
    <property type="match status" value="1"/>
</dbReference>
<dbReference type="InterPro" id="IPR016032">
    <property type="entry name" value="Sig_transdc_resp-reg_C-effctor"/>
</dbReference>
<dbReference type="SUPFAM" id="SSF46894">
    <property type="entry name" value="C-terminal effector domain of the bipartite response regulators"/>
    <property type="match status" value="1"/>
</dbReference>
<accession>A0ABS8ERY8</accession>
<evidence type="ECO:0000259" key="4">
    <source>
        <dbReference type="PROSITE" id="PS50043"/>
    </source>
</evidence>
<dbReference type="InterPro" id="IPR011990">
    <property type="entry name" value="TPR-like_helical_dom_sf"/>
</dbReference>
<organism evidence="5 6">
    <name type="scientific">Hominisplanchenecus faecis</name>
    <dbReference type="NCBI Taxonomy" id="2885351"/>
    <lineage>
        <taxon>Bacteria</taxon>
        <taxon>Bacillati</taxon>
        <taxon>Bacillota</taxon>
        <taxon>Clostridia</taxon>
        <taxon>Lachnospirales</taxon>
        <taxon>Lachnospiraceae</taxon>
        <taxon>Hominisplanchenecus</taxon>
    </lineage>
</organism>